<dbReference type="PANTHER" id="PTHR43134:SF1">
    <property type="entry name" value="SIGNAL RECOGNITION PARTICLE RECEPTOR SUBUNIT ALPHA"/>
    <property type="match status" value="1"/>
</dbReference>
<keyword evidence="4 9" id="KW-0378">Hydrolase</keyword>
<evidence type="ECO:0000256" key="2">
    <source>
        <dbReference type="ARBA" id="ARBA00022490"/>
    </source>
</evidence>
<dbReference type="Pfam" id="PF00448">
    <property type="entry name" value="SRP54"/>
    <property type="match status" value="1"/>
</dbReference>
<evidence type="ECO:0000256" key="4">
    <source>
        <dbReference type="ARBA" id="ARBA00022801"/>
    </source>
</evidence>
<dbReference type="GO" id="GO:0003924">
    <property type="term" value="F:GTPase activity"/>
    <property type="evidence" value="ECO:0007669"/>
    <property type="project" value="UniProtKB-UniRule"/>
</dbReference>
<dbReference type="FunFam" id="3.40.50.300:FF:000053">
    <property type="entry name" value="Signal recognition particle receptor FtsY"/>
    <property type="match status" value="1"/>
</dbReference>
<dbReference type="PROSITE" id="PS00300">
    <property type="entry name" value="SRP54"/>
    <property type="match status" value="1"/>
</dbReference>
<dbReference type="EMBL" id="RARA01000018">
    <property type="protein sequence ID" value="ROT47662.1"/>
    <property type="molecule type" value="Genomic_DNA"/>
</dbReference>
<dbReference type="Proteomes" id="UP000270927">
    <property type="component" value="Unassembled WGS sequence"/>
</dbReference>
<evidence type="ECO:0000259" key="10">
    <source>
        <dbReference type="PROSITE" id="PS00300"/>
    </source>
</evidence>
<keyword evidence="7 9" id="KW-0675">Receptor</keyword>
<evidence type="ECO:0000256" key="1">
    <source>
        <dbReference type="ARBA" id="ARBA00022475"/>
    </source>
</evidence>
<protein>
    <recommendedName>
        <fullName evidence="9">Signal recognition particle receptor FtsY</fullName>
        <shortName evidence="9">SRP receptor</shortName>
        <ecNumber evidence="9">3.6.5.4</ecNumber>
    </recommendedName>
</protein>
<dbReference type="SUPFAM" id="SSF52540">
    <property type="entry name" value="P-loop containing nucleoside triphosphate hydrolases"/>
    <property type="match status" value="1"/>
</dbReference>
<dbReference type="GO" id="GO:0005886">
    <property type="term" value="C:plasma membrane"/>
    <property type="evidence" value="ECO:0007669"/>
    <property type="project" value="UniProtKB-SubCell"/>
</dbReference>
<dbReference type="Pfam" id="PF02881">
    <property type="entry name" value="SRP54_N"/>
    <property type="match status" value="1"/>
</dbReference>
<keyword evidence="1 9" id="KW-1003">Cell membrane</keyword>
<dbReference type="SMART" id="SM00382">
    <property type="entry name" value="AAA"/>
    <property type="match status" value="1"/>
</dbReference>
<dbReference type="CDD" id="cd17874">
    <property type="entry name" value="FtsY"/>
    <property type="match status" value="1"/>
</dbReference>
<keyword evidence="12" id="KW-1185">Reference proteome</keyword>
<sequence length="320" mass="34482">MGIFDFLSKAIKPTEDLAEERSKAPESFWGKFSKIIAGKTTVDSDVLDRLEELLISSDVGVPTTIKIIGAIEQRIARDKYLTTNELNRVLRFEAEKLLHISPALEVGITHSAAQSHPHVILVVGVNGVGKTTTIGKLAAQFVAEGKKVMLGAADTFRAAAIEQLTIWGNRVGAVVVSKAMQADPSSVAHEAVQQGIRNGVHVIIIDTAGRLHTKVHLVNELAKVKRTIQKCLPGAPHEVLLVLDGTTGQNAFLQTEAFTAVVQVTGIVVTKLDGTSKGGMILGIVDQFSIPVTYIGIGEKAEDLIPFDAHTFIDVLFQKW</sequence>
<dbReference type="SUPFAM" id="SSF47364">
    <property type="entry name" value="Domain of the SRP/SRP receptor G-proteins"/>
    <property type="match status" value="1"/>
</dbReference>
<dbReference type="GO" id="GO:0005737">
    <property type="term" value="C:cytoplasm"/>
    <property type="evidence" value="ECO:0007669"/>
    <property type="project" value="UniProtKB-SubCell"/>
</dbReference>
<evidence type="ECO:0000256" key="5">
    <source>
        <dbReference type="ARBA" id="ARBA00023134"/>
    </source>
</evidence>
<dbReference type="SMART" id="SM00962">
    <property type="entry name" value="SRP54"/>
    <property type="match status" value="1"/>
</dbReference>
<reference evidence="11 12" key="1">
    <citation type="submission" date="2018-09" db="EMBL/GenBank/DDBJ databases">
        <title>Comparative Genomics of Wolbachia-Cardinium Dual Endosymbiosis in a Plant-Parasitic Nematode.</title>
        <authorList>
            <person name="Brown A.M.V."/>
            <person name="Wasala S.K."/>
            <person name="Howe D.K."/>
            <person name="Peetz A.B."/>
            <person name="Zasada I.A."/>
            <person name="Denver D.R."/>
        </authorList>
    </citation>
    <scope>NUCLEOTIDE SEQUENCE [LARGE SCALE GENOMIC DNA]</scope>
    <source>
        <strain evidence="11 12">Pp_1</strain>
    </source>
</reference>
<keyword evidence="3 9" id="KW-0547">Nucleotide-binding</keyword>
<comment type="caution">
    <text evidence="11">The sequence shown here is derived from an EMBL/GenBank/DDBJ whole genome shotgun (WGS) entry which is preliminary data.</text>
</comment>
<dbReference type="PANTHER" id="PTHR43134">
    <property type="entry name" value="SIGNAL RECOGNITION PARTICLE RECEPTOR SUBUNIT ALPHA"/>
    <property type="match status" value="1"/>
</dbReference>
<dbReference type="InterPro" id="IPR027417">
    <property type="entry name" value="P-loop_NTPase"/>
</dbReference>
<dbReference type="EC" id="3.6.5.4" evidence="9"/>
<dbReference type="InterPro" id="IPR004390">
    <property type="entry name" value="SR_rcpt_FtsY"/>
</dbReference>
<evidence type="ECO:0000256" key="3">
    <source>
        <dbReference type="ARBA" id="ARBA00022741"/>
    </source>
</evidence>
<dbReference type="Gene3D" id="1.20.120.140">
    <property type="entry name" value="Signal recognition particle SRP54, nucleotide-binding domain"/>
    <property type="match status" value="1"/>
</dbReference>
<dbReference type="RefSeq" id="WP_123662449.1">
    <property type="nucleotide sequence ID" value="NZ_RARA01000018.1"/>
</dbReference>
<comment type="catalytic activity">
    <reaction evidence="8 9">
        <text>GTP + H2O = GDP + phosphate + H(+)</text>
        <dbReference type="Rhea" id="RHEA:19669"/>
        <dbReference type="ChEBI" id="CHEBI:15377"/>
        <dbReference type="ChEBI" id="CHEBI:15378"/>
        <dbReference type="ChEBI" id="CHEBI:37565"/>
        <dbReference type="ChEBI" id="CHEBI:43474"/>
        <dbReference type="ChEBI" id="CHEBI:58189"/>
        <dbReference type="EC" id="3.6.5.4"/>
    </reaction>
</comment>
<dbReference type="HAMAP" id="MF_00920">
    <property type="entry name" value="FtsY"/>
    <property type="match status" value="1"/>
</dbReference>
<evidence type="ECO:0000313" key="11">
    <source>
        <dbReference type="EMBL" id="ROT47662.1"/>
    </source>
</evidence>
<dbReference type="Gene3D" id="3.40.50.300">
    <property type="entry name" value="P-loop containing nucleotide triphosphate hydrolases"/>
    <property type="match status" value="1"/>
</dbReference>
<comment type="function">
    <text evidence="9">Involved in targeting and insertion of nascent membrane proteins into the cytoplasmic membrane. Acts as a receptor for the complex formed by the signal recognition particle (SRP) and the ribosome-nascent chain (RNC).</text>
</comment>
<gene>
    <name evidence="9 11" type="primary">ftsY</name>
    <name evidence="11" type="ORF">EDM02_01310</name>
</gene>
<dbReference type="InterPro" id="IPR013822">
    <property type="entry name" value="Signal_recog_particl_SRP54_hlx"/>
</dbReference>
<feature type="binding site" evidence="9">
    <location>
        <begin position="270"/>
        <end position="273"/>
    </location>
    <ligand>
        <name>GTP</name>
        <dbReference type="ChEBI" id="CHEBI:37565"/>
    </ligand>
</feature>
<dbReference type="GO" id="GO:0006614">
    <property type="term" value="P:SRP-dependent cotranslational protein targeting to membrane"/>
    <property type="evidence" value="ECO:0007669"/>
    <property type="project" value="InterPro"/>
</dbReference>
<keyword evidence="5 9" id="KW-0342">GTP-binding</keyword>
<dbReference type="InterPro" id="IPR036225">
    <property type="entry name" value="SRP/SRP_N"/>
</dbReference>
<name>A0A3N2QDF8_9BACT</name>
<dbReference type="GO" id="GO:0005525">
    <property type="term" value="F:GTP binding"/>
    <property type="evidence" value="ECO:0007669"/>
    <property type="project" value="UniProtKB-UniRule"/>
</dbReference>
<feature type="binding site" evidence="9">
    <location>
        <begin position="206"/>
        <end position="210"/>
    </location>
    <ligand>
        <name>GTP</name>
        <dbReference type="ChEBI" id="CHEBI:37565"/>
    </ligand>
</feature>
<evidence type="ECO:0000256" key="7">
    <source>
        <dbReference type="ARBA" id="ARBA00023170"/>
    </source>
</evidence>
<evidence type="ECO:0000313" key="12">
    <source>
        <dbReference type="Proteomes" id="UP000270927"/>
    </source>
</evidence>
<organism evidence="11 12">
    <name type="scientific">Candidatus Cardinium hertigii</name>
    <dbReference type="NCBI Taxonomy" id="247481"/>
    <lineage>
        <taxon>Bacteria</taxon>
        <taxon>Pseudomonadati</taxon>
        <taxon>Bacteroidota</taxon>
        <taxon>Cytophagia</taxon>
        <taxon>Cytophagales</taxon>
        <taxon>Amoebophilaceae</taxon>
        <taxon>Candidatus Cardinium</taxon>
    </lineage>
</organism>
<dbReference type="InterPro" id="IPR003593">
    <property type="entry name" value="AAA+_ATPase"/>
</dbReference>
<keyword evidence="6 9" id="KW-0472">Membrane</keyword>
<dbReference type="NCBIfam" id="TIGR00064">
    <property type="entry name" value="ftsY"/>
    <property type="match status" value="1"/>
</dbReference>
<feature type="domain" description="SRP54-type proteins GTP-binding" evidence="10">
    <location>
        <begin position="291"/>
        <end position="304"/>
    </location>
</feature>
<dbReference type="GO" id="GO:0005047">
    <property type="term" value="F:signal recognition particle binding"/>
    <property type="evidence" value="ECO:0007669"/>
    <property type="project" value="TreeGrafter"/>
</dbReference>
<dbReference type="SMART" id="SM00963">
    <property type="entry name" value="SRP54_N"/>
    <property type="match status" value="1"/>
</dbReference>
<dbReference type="OrthoDB" id="9804720at2"/>
<dbReference type="AlphaFoldDB" id="A0A3N2QDF8"/>
<comment type="subunit">
    <text evidence="9">Part of the signal recognition particle protein translocation system, which is composed of SRP and FtsY.</text>
</comment>
<dbReference type="InterPro" id="IPR000897">
    <property type="entry name" value="SRP54_GTPase_dom"/>
</dbReference>
<evidence type="ECO:0000256" key="6">
    <source>
        <dbReference type="ARBA" id="ARBA00023136"/>
    </source>
</evidence>
<feature type="binding site" evidence="9">
    <location>
        <begin position="124"/>
        <end position="131"/>
    </location>
    <ligand>
        <name>GTP</name>
        <dbReference type="ChEBI" id="CHEBI:37565"/>
    </ligand>
</feature>
<accession>A0A3N2QDF8</accession>
<dbReference type="InterPro" id="IPR042101">
    <property type="entry name" value="SRP54_N_sf"/>
</dbReference>
<comment type="subcellular location">
    <subcellularLocation>
        <location evidence="9">Cell membrane</location>
        <topology evidence="9">Peripheral membrane protein</topology>
        <orientation evidence="9">Cytoplasmic side</orientation>
    </subcellularLocation>
    <subcellularLocation>
        <location evidence="9">Cytoplasm</location>
    </subcellularLocation>
</comment>
<comment type="similarity">
    <text evidence="9">Belongs to the GTP-binding SRP family. FtsY subfamily.</text>
</comment>
<proteinExistence type="inferred from homology"/>
<keyword evidence="2 9" id="KW-0963">Cytoplasm</keyword>
<evidence type="ECO:0000256" key="9">
    <source>
        <dbReference type="HAMAP-Rule" id="MF_00920"/>
    </source>
</evidence>
<evidence type="ECO:0000256" key="8">
    <source>
        <dbReference type="ARBA" id="ARBA00048027"/>
    </source>
</evidence>